<name>A0A6J7TU94_9ZZZZ</name>
<dbReference type="AlphaFoldDB" id="A0A6J7TU94"/>
<sequence length="73" mass="7691">MPEYSPISSSVSDVLSSNSLRHCLAATVFVTRIKVVAFASAIAAAPTMVFPAPQGKTITPEPPCQKPSAAIFW</sequence>
<protein>
    <submittedName>
        <fullName evidence="1">Unannotated protein</fullName>
    </submittedName>
</protein>
<gene>
    <name evidence="1" type="ORF">UFOPK4366_00001</name>
</gene>
<accession>A0A6J7TU94</accession>
<reference evidence="1" key="1">
    <citation type="submission" date="2020-05" db="EMBL/GenBank/DDBJ databases">
        <authorList>
            <person name="Chiriac C."/>
            <person name="Salcher M."/>
            <person name="Ghai R."/>
            <person name="Kavagutti S V."/>
        </authorList>
    </citation>
    <scope>NUCLEOTIDE SEQUENCE</scope>
</reference>
<proteinExistence type="predicted"/>
<dbReference type="EMBL" id="CAFBQS010000001">
    <property type="protein sequence ID" value="CAB5057211.1"/>
    <property type="molecule type" value="Genomic_DNA"/>
</dbReference>
<evidence type="ECO:0000313" key="1">
    <source>
        <dbReference type="EMBL" id="CAB5057211.1"/>
    </source>
</evidence>
<organism evidence="1">
    <name type="scientific">freshwater metagenome</name>
    <dbReference type="NCBI Taxonomy" id="449393"/>
    <lineage>
        <taxon>unclassified sequences</taxon>
        <taxon>metagenomes</taxon>
        <taxon>ecological metagenomes</taxon>
    </lineage>
</organism>